<gene>
    <name evidence="1" type="ORF">BG844_09635</name>
</gene>
<dbReference type="Gene3D" id="1.10.287.1060">
    <property type="entry name" value="ESAT-6-like"/>
    <property type="match status" value="1"/>
</dbReference>
<reference evidence="1 2" key="1">
    <citation type="submission" date="2016-09" db="EMBL/GenBank/DDBJ databases">
        <title>Couchioplanes caeruleus draft genome sequence.</title>
        <authorList>
            <person name="Sheehan J."/>
            <person name="Caffrey P."/>
        </authorList>
    </citation>
    <scope>NUCLEOTIDE SEQUENCE [LARGE SCALE GENOMIC DNA]</scope>
    <source>
        <strain evidence="1 2">DSM 43634</strain>
    </source>
</reference>
<sequence>MTFTVVPEGLDGYAKQVDRASGDARAIGGYLHRYPPPDGTWSSGGLMKLLGENGPRAFAAAAANLHKVGTLLEYDQDGLTDSAAYYRQTDANAAARMDATLPNRPDRAGLTALEQAWAGNPCGPSFADSRDPSGRLAAVGDVELSHPLAVLDNISISHWALKGIDWVFGYDILGEATDFFLGDWQALAKAGKALGNAADATTDLGYNLQGGAISLRTQWQGHAAEAADQHFTDIAAKLDAMAHPMRVVAKQFELAAEGAYNAGEAVSGIIKGLLDAAIIAGIAAAAGTVTAETGVGAVVGYGVAAIEVARMLDMWAEATKVMATVYSATQALIGVAQTGVASLESVQIPEVAGGSYRNPLAPEGPHR</sequence>
<accession>A0A1K0GB70</accession>
<keyword evidence="2" id="KW-1185">Reference proteome</keyword>
<protein>
    <recommendedName>
        <fullName evidence="3">Excreted virulence factor EspC (Type VII ESX diderm)</fullName>
    </recommendedName>
</protein>
<name>A0A1K0GB70_9ACTN</name>
<dbReference type="Proteomes" id="UP000182486">
    <property type="component" value="Unassembled WGS sequence"/>
</dbReference>
<evidence type="ECO:0000313" key="2">
    <source>
        <dbReference type="Proteomes" id="UP000182486"/>
    </source>
</evidence>
<evidence type="ECO:0008006" key="3">
    <source>
        <dbReference type="Google" id="ProtNLM"/>
    </source>
</evidence>
<evidence type="ECO:0000313" key="1">
    <source>
        <dbReference type="EMBL" id="OJF14490.1"/>
    </source>
</evidence>
<dbReference type="InterPro" id="IPR036689">
    <property type="entry name" value="ESAT-6-like_sf"/>
</dbReference>
<dbReference type="RefSeq" id="WP_071804705.1">
    <property type="nucleotide sequence ID" value="NZ_MEIA01000097.1"/>
</dbReference>
<comment type="caution">
    <text evidence="1">The sequence shown here is derived from an EMBL/GenBank/DDBJ whole genome shotgun (WGS) entry which is preliminary data.</text>
</comment>
<dbReference type="AlphaFoldDB" id="A0A1K0GB70"/>
<dbReference type="EMBL" id="MEIA01000097">
    <property type="protein sequence ID" value="OJF14490.1"/>
    <property type="molecule type" value="Genomic_DNA"/>
</dbReference>
<organism evidence="1 2">
    <name type="scientific">Couchioplanes caeruleus subsp. caeruleus</name>
    <dbReference type="NCBI Taxonomy" id="56427"/>
    <lineage>
        <taxon>Bacteria</taxon>
        <taxon>Bacillati</taxon>
        <taxon>Actinomycetota</taxon>
        <taxon>Actinomycetes</taxon>
        <taxon>Micromonosporales</taxon>
        <taxon>Micromonosporaceae</taxon>
        <taxon>Couchioplanes</taxon>
    </lineage>
</organism>
<proteinExistence type="predicted"/>
<dbReference type="SUPFAM" id="SSF140453">
    <property type="entry name" value="EsxAB dimer-like"/>
    <property type="match status" value="1"/>
</dbReference>